<evidence type="ECO:0000313" key="2">
    <source>
        <dbReference type="EMBL" id="AGO88437.1"/>
    </source>
</evidence>
<keyword evidence="2" id="KW-0378">Hydrolase</keyword>
<keyword evidence="2" id="KW-0540">Nuclease</keyword>
<reference evidence="2" key="1">
    <citation type="journal article" date="2014" name="PLoS ONE">
        <title>Genome Information of Methylobacterium oryzae, a Plant-Probiotic Methylotroph in the Phyllosphere.</title>
        <authorList>
            <person name="Kwak M.J."/>
            <person name="Jeong H."/>
            <person name="Madhaiyan M."/>
            <person name="Lee Y."/>
            <person name="Sa T.M."/>
            <person name="Oh T.K."/>
            <person name="Kim J.F."/>
        </authorList>
    </citation>
    <scope>NUCLEOTIDE SEQUENCE</scope>
    <source>
        <strain evidence="2">CBMB20</strain>
        <plasmid evidence="2">pMOC3</plasmid>
    </source>
</reference>
<feature type="domain" description="Restriction endonuclease type IV Mrr" evidence="1">
    <location>
        <begin position="234"/>
        <end position="346"/>
    </location>
</feature>
<dbReference type="AlphaFoldDB" id="A0A088B310"/>
<protein>
    <submittedName>
        <fullName evidence="2">Restriction endonuclease</fullName>
    </submittedName>
</protein>
<geneLocation type="plasmid" evidence="2">
    <name>pMOC3</name>
</geneLocation>
<dbReference type="PANTHER" id="PTHR30015">
    <property type="entry name" value="MRR RESTRICTION SYSTEM PROTEIN"/>
    <property type="match status" value="1"/>
</dbReference>
<accession>A0A088B310</accession>
<dbReference type="InterPro" id="IPR007560">
    <property type="entry name" value="Restrct_endonuc_IV_Mrr"/>
</dbReference>
<dbReference type="Gene3D" id="3.40.1350.10">
    <property type="match status" value="1"/>
</dbReference>
<dbReference type="PANTHER" id="PTHR30015:SF7">
    <property type="entry name" value="TYPE IV METHYL-DIRECTED RESTRICTION ENZYME ECOKMRR"/>
    <property type="match status" value="1"/>
</dbReference>
<dbReference type="InterPro" id="IPR011335">
    <property type="entry name" value="Restrct_endonuc-II-like"/>
</dbReference>
<keyword evidence="2" id="KW-0255">Endonuclease</keyword>
<dbReference type="EMBL" id="JX627582">
    <property type="protein sequence ID" value="AGO88437.1"/>
    <property type="molecule type" value="Genomic_DNA"/>
</dbReference>
<dbReference type="InterPro" id="IPR052906">
    <property type="entry name" value="Type_IV_Methyl-Rstrct_Enzyme"/>
</dbReference>
<dbReference type="Pfam" id="PF04471">
    <property type="entry name" value="Mrr_cat"/>
    <property type="match status" value="1"/>
</dbReference>
<dbReference type="GO" id="GO:0009307">
    <property type="term" value="P:DNA restriction-modification system"/>
    <property type="evidence" value="ECO:0007669"/>
    <property type="project" value="InterPro"/>
</dbReference>
<dbReference type="GO" id="GO:0003677">
    <property type="term" value="F:DNA binding"/>
    <property type="evidence" value="ECO:0007669"/>
    <property type="project" value="InterPro"/>
</dbReference>
<evidence type="ECO:0000259" key="1">
    <source>
        <dbReference type="Pfam" id="PF04471"/>
    </source>
</evidence>
<organism evidence="2">
    <name type="scientific">Methylobacterium oryzae CBMB20</name>
    <dbReference type="NCBI Taxonomy" id="693986"/>
    <lineage>
        <taxon>Bacteria</taxon>
        <taxon>Pseudomonadati</taxon>
        <taxon>Pseudomonadota</taxon>
        <taxon>Alphaproteobacteria</taxon>
        <taxon>Hyphomicrobiales</taxon>
        <taxon>Methylobacteriaceae</taxon>
        <taxon>Methylobacterium</taxon>
    </lineage>
</organism>
<sequence>MDAVRQRRATALADLQAKAERHNTEITALRDAYQAGDAEAVVSYFEAVFQRSEYPEGFPQEHSIAFSPESKQLVVDYEIPAMDDAIPTVEKYRYVRSNDEIVETKRSEKTRQALYAQVLAQTALRLLHEAFDSDEARVVESAVVSVFVSTIDRATGRPIRPCLVSVRVSAEQFAQINLDRVEPTTCLKQLRAHVSGHPSDLVAVKPIVDINMVDHRFIQEADVLSTLDSRPNLMELTPGEFESLITNLFERMGLEARLTQASRDGGVDCVAFDQRPIFGGKVVIQAKRYKHTVGVSAVRDLYGTVMNEGASKGILVSTSGYGKAAFEFANGKPLELISGANLLSLLSEHAGIEAKIQAPEGWIDAAVE</sequence>
<proteinExistence type="predicted"/>
<name>A0A088B310_9HYPH</name>
<keyword evidence="2" id="KW-0614">Plasmid</keyword>
<gene>
    <name evidence="2" type="ORF">MOC_3p0026</name>
</gene>
<dbReference type="GO" id="GO:0015666">
    <property type="term" value="F:restriction endodeoxyribonuclease activity"/>
    <property type="evidence" value="ECO:0007669"/>
    <property type="project" value="TreeGrafter"/>
</dbReference>
<dbReference type="InterPro" id="IPR011856">
    <property type="entry name" value="tRNA_endonuc-like_dom_sf"/>
</dbReference>
<dbReference type="SUPFAM" id="SSF52980">
    <property type="entry name" value="Restriction endonuclease-like"/>
    <property type="match status" value="1"/>
</dbReference>